<name>A0A4R1BR64_9ACTN</name>
<reference evidence="1 2" key="1">
    <citation type="submission" date="2019-03" db="EMBL/GenBank/DDBJ databases">
        <title>Whole genome sequence of a novel Rubrobacter taiwanensis strain, isolated from Yellowstone National Park.</title>
        <authorList>
            <person name="Freed S."/>
            <person name="Ramaley R.F."/>
            <person name="Kyndt J.A."/>
        </authorList>
    </citation>
    <scope>NUCLEOTIDE SEQUENCE [LARGE SCALE GENOMIC DNA]</scope>
    <source>
        <strain evidence="1 2">Yellowstone</strain>
    </source>
</reference>
<protein>
    <submittedName>
        <fullName evidence="1">Uncharacterized protein</fullName>
    </submittedName>
</protein>
<accession>A0A4R1BR64</accession>
<proteinExistence type="predicted"/>
<dbReference type="AlphaFoldDB" id="A0A4R1BR64"/>
<dbReference type="Proteomes" id="UP000295244">
    <property type="component" value="Unassembled WGS sequence"/>
</dbReference>
<dbReference type="EMBL" id="SKBU01000006">
    <property type="protein sequence ID" value="TCJ19806.1"/>
    <property type="molecule type" value="Genomic_DNA"/>
</dbReference>
<organism evidence="1 2">
    <name type="scientific">Rubrobacter taiwanensis</name>
    <dbReference type="NCBI Taxonomy" id="185139"/>
    <lineage>
        <taxon>Bacteria</taxon>
        <taxon>Bacillati</taxon>
        <taxon>Actinomycetota</taxon>
        <taxon>Rubrobacteria</taxon>
        <taxon>Rubrobacterales</taxon>
        <taxon>Rubrobacteraceae</taxon>
        <taxon>Rubrobacter</taxon>
    </lineage>
</organism>
<evidence type="ECO:0000313" key="1">
    <source>
        <dbReference type="EMBL" id="TCJ19806.1"/>
    </source>
</evidence>
<comment type="caution">
    <text evidence="1">The sequence shown here is derived from an EMBL/GenBank/DDBJ whole genome shotgun (WGS) entry which is preliminary data.</text>
</comment>
<evidence type="ECO:0000313" key="2">
    <source>
        <dbReference type="Proteomes" id="UP000295244"/>
    </source>
</evidence>
<dbReference type="RefSeq" id="WP_132687933.1">
    <property type="nucleotide sequence ID" value="NZ_SKBU01000006.1"/>
</dbReference>
<gene>
    <name evidence="1" type="ORF">E0L93_02275</name>
</gene>
<keyword evidence="2" id="KW-1185">Reference proteome</keyword>
<sequence length="169" mass="18529">MSAAQSERWRALGERAGSRFEARPSGLHGYQLAAVGGGEFGRLELHGLKGARFRAGDLEAGIARRGIWRLRYGMTSDGEEILRAGTERFLSGIWRAEYLGRGYRIRPGLLKREASVSSASGEEIARISGRSAGRSYEISLNSPGAMPVVIFAVYQIIALQRRAYLTGRL</sequence>